<feature type="domain" description="HD" evidence="3">
    <location>
        <begin position="292"/>
        <end position="414"/>
    </location>
</feature>
<dbReference type="InterPro" id="IPR000014">
    <property type="entry name" value="PAS"/>
</dbReference>
<evidence type="ECO:0000259" key="4">
    <source>
        <dbReference type="PROSITE" id="PS51832"/>
    </source>
</evidence>
<reference evidence="5 6" key="1">
    <citation type="journal article" date="2023" name="Microorganisms">
        <title>Thiorhodovibrio frisius and Trv. litoralis spp. nov., Two Novel Members from a Clade of Fastidious Purple Sulfur Bacteria That Exhibit Unique Red-Shifted Light-Harvesting Capabilities.</title>
        <authorList>
            <person name="Methner A."/>
            <person name="Kuzyk S.B."/>
            <person name="Petersen J."/>
            <person name="Bauer S."/>
            <person name="Brinkmann H."/>
            <person name="Sichau K."/>
            <person name="Wanner G."/>
            <person name="Wolf J."/>
            <person name="Neumann-Schaal M."/>
            <person name="Henke P."/>
            <person name="Tank M."/>
            <person name="Sproer C."/>
            <person name="Bunk B."/>
            <person name="Overmann J."/>
        </authorList>
    </citation>
    <scope>NUCLEOTIDE SEQUENCE [LARGE SCALE GENOMIC DNA]</scope>
    <source>
        <strain evidence="5 6">DSM 6702</strain>
    </source>
</reference>
<gene>
    <name evidence="5" type="primary">rpfG_1</name>
    <name evidence="5" type="ORF">Thiowin_00691</name>
</gene>
<protein>
    <submittedName>
        <fullName evidence="5">Cyclic di-GMP phosphodiesterase response regulator RpfG</fullName>
        <ecNumber evidence="5">3.1.4.52</ecNumber>
    </submittedName>
</protein>
<accession>A0ABZ0S5I0</accession>
<sequence length="467" mass="51284">MPSVIAASRLKPARSEPGFSRQTLVEQLRTWESIVSRLPEAVCITDHLGVIEYVNAAFEQLFGHPAADLLGDSLDSLALLDLPNGKDGSGLPGFDYLGSLPQCDTTESWQGEVVARHRDGQALPVRVSTLPRRAGAGAGPGAGRAQGHVSIFVDISETKRRERQLDEIIHRNPDAILITDDSGRVRFANPAAQRLLARDERELENFPLGLTSQSSCGEIDVHRSTGELVPVELHAMETTWENQRAHVLTLRDLTDRHLAEQEKRASAERIRTALVQTIEAISRTVETRDPYTAGHQRRVATLGREMALAMGLDQDIVDGVYMGGTIHDIGKLYIPAEILNRPGKLNDAEFMLIKTHCAVGRDIIGGIDFPWPLAEMIHQHHERIDGSGYPRGLQGEDILLQARILSVADVVDAMSSRRPYREALGLDAALKEIARGAGSCYDPDAAAICIQLFQRQGLRLEDLEPAN</sequence>
<name>A0ABZ0S5I0_9GAMM</name>
<dbReference type="NCBIfam" id="TIGR00229">
    <property type="entry name" value="sensory_box"/>
    <property type="match status" value="1"/>
</dbReference>
<dbReference type="InterPro" id="IPR013767">
    <property type="entry name" value="PAS_fold"/>
</dbReference>
<dbReference type="SMART" id="SM00471">
    <property type="entry name" value="HDc"/>
    <property type="match status" value="1"/>
</dbReference>
<dbReference type="Pfam" id="PF13426">
    <property type="entry name" value="PAS_9"/>
    <property type="match status" value="1"/>
</dbReference>
<dbReference type="GO" id="GO:0071111">
    <property type="term" value="F:cyclic-guanylate-specific phosphodiesterase activity"/>
    <property type="evidence" value="ECO:0007669"/>
    <property type="project" value="UniProtKB-EC"/>
</dbReference>
<dbReference type="Pfam" id="PF13487">
    <property type="entry name" value="HD_5"/>
    <property type="match status" value="1"/>
</dbReference>
<dbReference type="PROSITE" id="PS50113">
    <property type="entry name" value="PAC"/>
    <property type="match status" value="1"/>
</dbReference>
<proteinExistence type="predicted"/>
<dbReference type="InterPro" id="IPR035965">
    <property type="entry name" value="PAS-like_dom_sf"/>
</dbReference>
<evidence type="ECO:0000259" key="3">
    <source>
        <dbReference type="PROSITE" id="PS51831"/>
    </source>
</evidence>
<dbReference type="Gene3D" id="3.30.450.20">
    <property type="entry name" value="PAS domain"/>
    <property type="match status" value="3"/>
</dbReference>
<keyword evidence="6" id="KW-1185">Reference proteome</keyword>
<dbReference type="PANTHER" id="PTHR43155:SF2">
    <property type="entry name" value="CYCLIC DI-GMP PHOSPHODIESTERASE PA4108"/>
    <property type="match status" value="1"/>
</dbReference>
<dbReference type="EC" id="3.1.4.52" evidence="5"/>
<evidence type="ECO:0000313" key="5">
    <source>
        <dbReference type="EMBL" id="WPL15774.1"/>
    </source>
</evidence>
<dbReference type="InterPro" id="IPR000700">
    <property type="entry name" value="PAS-assoc_C"/>
</dbReference>
<dbReference type="SUPFAM" id="SSF55785">
    <property type="entry name" value="PYP-like sensor domain (PAS domain)"/>
    <property type="match status" value="2"/>
</dbReference>
<evidence type="ECO:0000259" key="2">
    <source>
        <dbReference type="PROSITE" id="PS50113"/>
    </source>
</evidence>
<dbReference type="CDD" id="cd00077">
    <property type="entry name" value="HDc"/>
    <property type="match status" value="1"/>
</dbReference>
<dbReference type="RefSeq" id="WP_328986325.1">
    <property type="nucleotide sequence ID" value="NZ_CP121472.1"/>
</dbReference>
<feature type="domain" description="HD-GYP" evidence="4">
    <location>
        <begin position="270"/>
        <end position="465"/>
    </location>
</feature>
<dbReference type="CDD" id="cd00130">
    <property type="entry name" value="PAS"/>
    <property type="match status" value="2"/>
</dbReference>
<keyword evidence="5" id="KW-0378">Hydrolase</keyword>
<dbReference type="PROSITE" id="PS51832">
    <property type="entry name" value="HD_GYP"/>
    <property type="match status" value="1"/>
</dbReference>
<dbReference type="Gene3D" id="1.10.3210.10">
    <property type="entry name" value="Hypothetical protein af1432"/>
    <property type="match status" value="1"/>
</dbReference>
<feature type="domain" description="PAS" evidence="1">
    <location>
        <begin position="27"/>
        <end position="82"/>
    </location>
</feature>
<dbReference type="PROSITE" id="PS51831">
    <property type="entry name" value="HD"/>
    <property type="match status" value="1"/>
</dbReference>
<dbReference type="InterPro" id="IPR006674">
    <property type="entry name" value="HD_domain"/>
</dbReference>
<dbReference type="EMBL" id="CP121472">
    <property type="protein sequence ID" value="WPL15774.1"/>
    <property type="molecule type" value="Genomic_DNA"/>
</dbReference>
<dbReference type="Pfam" id="PF00989">
    <property type="entry name" value="PAS"/>
    <property type="match status" value="1"/>
</dbReference>
<evidence type="ECO:0000313" key="6">
    <source>
        <dbReference type="Proteomes" id="UP001432180"/>
    </source>
</evidence>
<dbReference type="PANTHER" id="PTHR43155">
    <property type="entry name" value="CYCLIC DI-GMP PHOSPHODIESTERASE PA4108-RELATED"/>
    <property type="match status" value="1"/>
</dbReference>
<dbReference type="Proteomes" id="UP001432180">
    <property type="component" value="Chromosome"/>
</dbReference>
<dbReference type="InterPro" id="IPR003607">
    <property type="entry name" value="HD/PDEase_dom"/>
</dbReference>
<feature type="domain" description="PAS" evidence="1">
    <location>
        <begin position="161"/>
        <end position="203"/>
    </location>
</feature>
<dbReference type="SUPFAM" id="SSF109604">
    <property type="entry name" value="HD-domain/PDEase-like"/>
    <property type="match status" value="1"/>
</dbReference>
<dbReference type="PROSITE" id="PS50112">
    <property type="entry name" value="PAS"/>
    <property type="match status" value="2"/>
</dbReference>
<dbReference type="InterPro" id="IPR037522">
    <property type="entry name" value="HD_GYP_dom"/>
</dbReference>
<organism evidence="5 6">
    <name type="scientific">Thiorhodovibrio winogradskyi</name>
    <dbReference type="NCBI Taxonomy" id="77007"/>
    <lineage>
        <taxon>Bacteria</taxon>
        <taxon>Pseudomonadati</taxon>
        <taxon>Pseudomonadota</taxon>
        <taxon>Gammaproteobacteria</taxon>
        <taxon>Chromatiales</taxon>
        <taxon>Chromatiaceae</taxon>
        <taxon>Thiorhodovibrio</taxon>
    </lineage>
</organism>
<evidence type="ECO:0000259" key="1">
    <source>
        <dbReference type="PROSITE" id="PS50112"/>
    </source>
</evidence>
<dbReference type="SMART" id="SM00091">
    <property type="entry name" value="PAS"/>
    <property type="match status" value="2"/>
</dbReference>
<feature type="domain" description="PAC" evidence="2">
    <location>
        <begin position="107"/>
        <end position="167"/>
    </location>
</feature>